<keyword evidence="1" id="KW-0812">Transmembrane</keyword>
<protein>
    <recommendedName>
        <fullName evidence="4">Potassium transporter KefB</fullName>
    </recommendedName>
</protein>
<dbReference type="OrthoDB" id="9813621at2"/>
<evidence type="ECO:0008006" key="4">
    <source>
        <dbReference type="Google" id="ProtNLM"/>
    </source>
</evidence>
<dbReference type="EMBL" id="NQXA01000002">
    <property type="protein sequence ID" value="PHQ30255.1"/>
    <property type="molecule type" value="Genomic_DNA"/>
</dbReference>
<sequence length="99" mass="11049">MNQLLLKNIRLCILLSVVVLLLLIPLVAMQFSREVNWTGFDFSVMAVLLFGTAILCEFILRKVKSFKNRVLICGIALFLFFVLWAEIAVGIFGSPIAGS</sequence>
<dbReference type="AlphaFoldDB" id="A0A2G1VU20"/>
<organism evidence="2 3">
    <name type="scientific">Leeuwenhoekiella nanhaiensis</name>
    <dbReference type="NCBI Taxonomy" id="1655491"/>
    <lineage>
        <taxon>Bacteria</taxon>
        <taxon>Pseudomonadati</taxon>
        <taxon>Bacteroidota</taxon>
        <taxon>Flavobacteriia</taxon>
        <taxon>Flavobacteriales</taxon>
        <taxon>Flavobacteriaceae</taxon>
        <taxon>Leeuwenhoekiella</taxon>
    </lineage>
</organism>
<evidence type="ECO:0000313" key="3">
    <source>
        <dbReference type="Proteomes" id="UP000229433"/>
    </source>
</evidence>
<evidence type="ECO:0000313" key="2">
    <source>
        <dbReference type="EMBL" id="PHQ30255.1"/>
    </source>
</evidence>
<feature type="transmembrane region" description="Helical" evidence="1">
    <location>
        <begin position="12"/>
        <end position="31"/>
    </location>
</feature>
<dbReference type="Proteomes" id="UP000229433">
    <property type="component" value="Unassembled WGS sequence"/>
</dbReference>
<reference evidence="2 3" key="1">
    <citation type="submission" date="2017-08" db="EMBL/GenBank/DDBJ databases">
        <title>The whole genome shortgun sequences of strain Leeuwenhoekiella nanhaiensis G18 from the South China Sea.</title>
        <authorList>
            <person name="Liu Q."/>
        </authorList>
    </citation>
    <scope>NUCLEOTIDE SEQUENCE [LARGE SCALE GENOMIC DNA]</scope>
    <source>
        <strain evidence="2 3">G18</strain>
    </source>
</reference>
<dbReference type="RefSeq" id="WP_099645089.1">
    <property type="nucleotide sequence ID" value="NZ_KZ319288.1"/>
</dbReference>
<accession>A0A2G1VU20</accession>
<comment type="caution">
    <text evidence="2">The sequence shown here is derived from an EMBL/GenBank/DDBJ whole genome shotgun (WGS) entry which is preliminary data.</text>
</comment>
<proteinExistence type="predicted"/>
<name>A0A2G1VU20_9FLAO</name>
<feature type="transmembrane region" description="Helical" evidence="1">
    <location>
        <begin position="37"/>
        <end position="60"/>
    </location>
</feature>
<keyword evidence="1" id="KW-0472">Membrane</keyword>
<keyword evidence="1" id="KW-1133">Transmembrane helix</keyword>
<keyword evidence="3" id="KW-1185">Reference proteome</keyword>
<gene>
    <name evidence="2" type="ORF">CJ305_04640</name>
</gene>
<feature type="transmembrane region" description="Helical" evidence="1">
    <location>
        <begin position="72"/>
        <end position="93"/>
    </location>
</feature>
<evidence type="ECO:0000256" key="1">
    <source>
        <dbReference type="SAM" id="Phobius"/>
    </source>
</evidence>